<comment type="caution">
    <text evidence="2">The sequence shown here is derived from an EMBL/GenBank/DDBJ whole genome shotgun (WGS) entry which is preliminary data.</text>
</comment>
<sequence>MRMKRIAAAAAVLVIASGGAQAAGGSFTCKDGFGTMKEIKAEVGGSSAFISIVNQYVQRWDAREAQRLCSAYAAGGPATISCLNGKRDWNAIKASIPPAYFGGSNQQLADAYTAEVEKGTGYLEAMTYCRSVGAIK</sequence>
<organism evidence="2 3">
    <name type="scientific">Amaricoccus macauensis</name>
    <dbReference type="NCBI Taxonomy" id="57001"/>
    <lineage>
        <taxon>Bacteria</taxon>
        <taxon>Pseudomonadati</taxon>
        <taxon>Pseudomonadota</taxon>
        <taxon>Alphaproteobacteria</taxon>
        <taxon>Rhodobacterales</taxon>
        <taxon>Paracoccaceae</taxon>
        <taxon>Amaricoccus</taxon>
    </lineage>
</organism>
<dbReference type="Proteomes" id="UP000549457">
    <property type="component" value="Unassembled WGS sequence"/>
</dbReference>
<name>A0A840SZR8_9RHOB</name>
<evidence type="ECO:0000256" key="1">
    <source>
        <dbReference type="SAM" id="SignalP"/>
    </source>
</evidence>
<evidence type="ECO:0000313" key="3">
    <source>
        <dbReference type="Proteomes" id="UP000549457"/>
    </source>
</evidence>
<keyword evidence="3" id="KW-1185">Reference proteome</keyword>
<accession>A0A840SZR8</accession>
<feature type="chain" id="PRO_5033036351" evidence="1">
    <location>
        <begin position="23"/>
        <end position="136"/>
    </location>
</feature>
<reference evidence="2 3" key="1">
    <citation type="submission" date="2020-08" db="EMBL/GenBank/DDBJ databases">
        <title>Genomic Encyclopedia of Type Strains, Phase IV (KMG-IV): sequencing the most valuable type-strain genomes for metagenomic binning, comparative biology and taxonomic classification.</title>
        <authorList>
            <person name="Goeker M."/>
        </authorList>
    </citation>
    <scope>NUCLEOTIDE SEQUENCE [LARGE SCALE GENOMIC DNA]</scope>
    <source>
        <strain evidence="2 3">DSM 101730</strain>
    </source>
</reference>
<dbReference type="RefSeq" id="WP_184155510.1">
    <property type="nucleotide sequence ID" value="NZ_JACHFM010000010.1"/>
</dbReference>
<evidence type="ECO:0000313" key="2">
    <source>
        <dbReference type="EMBL" id="MBB5224581.1"/>
    </source>
</evidence>
<dbReference type="EMBL" id="JACHFM010000010">
    <property type="protein sequence ID" value="MBB5224581.1"/>
    <property type="molecule type" value="Genomic_DNA"/>
</dbReference>
<feature type="signal peptide" evidence="1">
    <location>
        <begin position="1"/>
        <end position="22"/>
    </location>
</feature>
<proteinExistence type="predicted"/>
<dbReference type="AlphaFoldDB" id="A0A840SZR8"/>
<gene>
    <name evidence="2" type="ORF">HNP73_004552</name>
</gene>
<protein>
    <submittedName>
        <fullName evidence="2">Uncharacterized protein</fullName>
    </submittedName>
</protein>
<keyword evidence="1" id="KW-0732">Signal</keyword>